<organism evidence="1">
    <name type="scientific">Sesamum latifolium</name>
    <dbReference type="NCBI Taxonomy" id="2727402"/>
    <lineage>
        <taxon>Eukaryota</taxon>
        <taxon>Viridiplantae</taxon>
        <taxon>Streptophyta</taxon>
        <taxon>Embryophyta</taxon>
        <taxon>Tracheophyta</taxon>
        <taxon>Spermatophyta</taxon>
        <taxon>Magnoliopsida</taxon>
        <taxon>eudicotyledons</taxon>
        <taxon>Gunneridae</taxon>
        <taxon>Pentapetalae</taxon>
        <taxon>asterids</taxon>
        <taxon>lamiids</taxon>
        <taxon>Lamiales</taxon>
        <taxon>Pedaliaceae</taxon>
        <taxon>Sesamum</taxon>
    </lineage>
</organism>
<dbReference type="EMBL" id="JACGWN010000016">
    <property type="protein sequence ID" value="KAL0395143.1"/>
    <property type="molecule type" value="Genomic_DNA"/>
</dbReference>
<sequence length="86" mass="9628">MVSPPAPEHIVKKLPNHIQRYLSSLTPDKALAFAKRDIEKASVASDADPELYAPLFRNISTFKRLVYGVKCNLPPRVNGKVQKKTL</sequence>
<reference evidence="1" key="2">
    <citation type="journal article" date="2024" name="Plant">
        <title>Genomic evolution and insights into agronomic trait innovations of Sesamum species.</title>
        <authorList>
            <person name="Miao H."/>
            <person name="Wang L."/>
            <person name="Qu L."/>
            <person name="Liu H."/>
            <person name="Sun Y."/>
            <person name="Le M."/>
            <person name="Wang Q."/>
            <person name="Wei S."/>
            <person name="Zheng Y."/>
            <person name="Lin W."/>
            <person name="Duan Y."/>
            <person name="Cao H."/>
            <person name="Xiong S."/>
            <person name="Wang X."/>
            <person name="Wei L."/>
            <person name="Li C."/>
            <person name="Ma Q."/>
            <person name="Ju M."/>
            <person name="Zhao R."/>
            <person name="Li G."/>
            <person name="Mu C."/>
            <person name="Tian Q."/>
            <person name="Mei H."/>
            <person name="Zhang T."/>
            <person name="Gao T."/>
            <person name="Zhang H."/>
        </authorList>
    </citation>
    <scope>NUCLEOTIDE SEQUENCE</scope>
    <source>
        <strain evidence="1">KEN1</strain>
    </source>
</reference>
<dbReference type="AlphaFoldDB" id="A0AAW2SRU4"/>
<comment type="caution">
    <text evidence="1">The sequence shown here is derived from an EMBL/GenBank/DDBJ whole genome shotgun (WGS) entry which is preliminary data.</text>
</comment>
<evidence type="ECO:0000313" key="1">
    <source>
        <dbReference type="EMBL" id="KAL0395143.1"/>
    </source>
</evidence>
<name>A0AAW2SRU4_9LAMI</name>
<reference evidence="1" key="1">
    <citation type="submission" date="2020-06" db="EMBL/GenBank/DDBJ databases">
        <authorList>
            <person name="Li T."/>
            <person name="Hu X."/>
            <person name="Zhang T."/>
            <person name="Song X."/>
            <person name="Zhang H."/>
            <person name="Dai N."/>
            <person name="Sheng W."/>
            <person name="Hou X."/>
            <person name="Wei L."/>
        </authorList>
    </citation>
    <scope>NUCLEOTIDE SEQUENCE</scope>
    <source>
        <strain evidence="1">KEN1</strain>
        <tissue evidence="1">Leaf</tissue>
    </source>
</reference>
<protein>
    <submittedName>
        <fullName evidence="1">Uncharacterized protein</fullName>
    </submittedName>
</protein>
<proteinExistence type="predicted"/>
<accession>A0AAW2SRU4</accession>
<gene>
    <name evidence="1" type="ORF">Slati_4480500</name>
</gene>